<evidence type="ECO:0000313" key="2">
    <source>
        <dbReference type="EMBL" id="GJS55892.1"/>
    </source>
</evidence>
<feature type="domain" description="Retrotransposon gag" evidence="1">
    <location>
        <begin position="108"/>
        <end position="172"/>
    </location>
</feature>
<evidence type="ECO:0000259" key="1">
    <source>
        <dbReference type="Pfam" id="PF03732"/>
    </source>
</evidence>
<name>A0ABQ4WSJ5_9ASTR</name>
<reference evidence="2" key="2">
    <citation type="submission" date="2022-01" db="EMBL/GenBank/DDBJ databases">
        <authorList>
            <person name="Yamashiro T."/>
            <person name="Shiraishi A."/>
            <person name="Satake H."/>
            <person name="Nakayama K."/>
        </authorList>
    </citation>
    <scope>NUCLEOTIDE SEQUENCE</scope>
</reference>
<dbReference type="Pfam" id="PF08284">
    <property type="entry name" value="RVP_2"/>
    <property type="match status" value="1"/>
</dbReference>
<keyword evidence="2" id="KW-0548">Nucleotidyltransferase</keyword>
<dbReference type="EMBL" id="BQNB010008899">
    <property type="protein sequence ID" value="GJS55892.1"/>
    <property type="molecule type" value="Genomic_DNA"/>
</dbReference>
<keyword evidence="2" id="KW-0808">Transferase</keyword>
<keyword evidence="2" id="KW-0695">RNA-directed DNA polymerase</keyword>
<sequence>MPPKRNAAATTTTPMTDAQIKALIAQGVVDALAECDADRSRNGDGSHDSGSDGIRRIPVARECTYSDFLKCQPLNFKGTEGVVGLTQWFERMESVFYISNCAVGKQVKYATCTLLGNALTWWNSHVKTIGHDAAYGMPWKTLMKMMTDKYCPKGEIKKLEIEIWNLKVKGTDYVGGLPDMIQGSVMESKPKKMQDAIEFATELMDQISVLWLNAKLKTREKLRTFQGTIKPNSILLKGIMWHRPIPQGPVRRNCTEDRSAPNATTITKDNVHQGATNAKRVQGHYKKDCPKLRNKNQGNQVRNGNAVARAYGVGTAGTNPNYNVVTGMFLLNNRYASILFDTGADRSFMSTAFSSLIDTVSTTLDHKYDVELAVFLAHITAKKAEDKSEEKRLEDVPLVRDFPEVFPEDLPGIPPVRQVNSY</sequence>
<organism evidence="2 3">
    <name type="scientific">Tanacetum coccineum</name>
    <dbReference type="NCBI Taxonomy" id="301880"/>
    <lineage>
        <taxon>Eukaryota</taxon>
        <taxon>Viridiplantae</taxon>
        <taxon>Streptophyta</taxon>
        <taxon>Embryophyta</taxon>
        <taxon>Tracheophyta</taxon>
        <taxon>Spermatophyta</taxon>
        <taxon>Magnoliopsida</taxon>
        <taxon>eudicotyledons</taxon>
        <taxon>Gunneridae</taxon>
        <taxon>Pentapetalae</taxon>
        <taxon>asterids</taxon>
        <taxon>campanulids</taxon>
        <taxon>Asterales</taxon>
        <taxon>Asteraceae</taxon>
        <taxon>Asteroideae</taxon>
        <taxon>Anthemideae</taxon>
        <taxon>Anthemidinae</taxon>
        <taxon>Tanacetum</taxon>
    </lineage>
</organism>
<reference evidence="2" key="1">
    <citation type="journal article" date="2022" name="Int. J. Mol. Sci.">
        <title>Draft Genome of Tanacetum Coccineum: Genomic Comparison of Closely Related Tanacetum-Family Plants.</title>
        <authorList>
            <person name="Yamashiro T."/>
            <person name="Shiraishi A."/>
            <person name="Nakayama K."/>
            <person name="Satake H."/>
        </authorList>
    </citation>
    <scope>NUCLEOTIDE SEQUENCE</scope>
</reference>
<dbReference type="GO" id="GO:0003964">
    <property type="term" value="F:RNA-directed DNA polymerase activity"/>
    <property type="evidence" value="ECO:0007669"/>
    <property type="project" value="UniProtKB-KW"/>
</dbReference>
<comment type="caution">
    <text evidence="2">The sequence shown here is derived from an EMBL/GenBank/DDBJ whole genome shotgun (WGS) entry which is preliminary data.</text>
</comment>
<evidence type="ECO:0000313" key="3">
    <source>
        <dbReference type="Proteomes" id="UP001151760"/>
    </source>
</evidence>
<accession>A0ABQ4WSJ5</accession>
<keyword evidence="3" id="KW-1185">Reference proteome</keyword>
<protein>
    <submittedName>
        <fullName evidence="2">Reverse transcriptase domain-containing protein</fullName>
    </submittedName>
</protein>
<dbReference type="PROSITE" id="PS00141">
    <property type="entry name" value="ASP_PROTEASE"/>
    <property type="match status" value="1"/>
</dbReference>
<dbReference type="Pfam" id="PF03732">
    <property type="entry name" value="Retrotrans_gag"/>
    <property type="match status" value="1"/>
</dbReference>
<dbReference type="Proteomes" id="UP001151760">
    <property type="component" value="Unassembled WGS sequence"/>
</dbReference>
<gene>
    <name evidence="2" type="ORF">Tco_0629254</name>
</gene>
<dbReference type="InterPro" id="IPR001969">
    <property type="entry name" value="Aspartic_peptidase_AS"/>
</dbReference>
<proteinExistence type="predicted"/>
<dbReference type="InterPro" id="IPR005162">
    <property type="entry name" value="Retrotrans_gag_dom"/>
</dbReference>